<dbReference type="Proteomes" id="UP001529510">
    <property type="component" value="Unassembled WGS sequence"/>
</dbReference>
<name>A0ABD0N6T7_CIRMR</name>
<evidence type="ECO:0000313" key="4">
    <source>
        <dbReference type="EMBL" id="KAL0156941.1"/>
    </source>
</evidence>
<sequence length="94" mass="10656">SCPKQPPTISWSNIPKSAHITTQLQEKPDKTQSVISYMTFKASYNDHRKNISCTATYPRNTPDDSTVETTVMLQVYKLNKYGNQSTAEIQLTDE</sequence>
<organism evidence="4 5">
    <name type="scientific">Cirrhinus mrigala</name>
    <name type="common">Mrigala</name>
    <dbReference type="NCBI Taxonomy" id="683832"/>
    <lineage>
        <taxon>Eukaryota</taxon>
        <taxon>Metazoa</taxon>
        <taxon>Chordata</taxon>
        <taxon>Craniata</taxon>
        <taxon>Vertebrata</taxon>
        <taxon>Euteleostomi</taxon>
        <taxon>Actinopterygii</taxon>
        <taxon>Neopterygii</taxon>
        <taxon>Teleostei</taxon>
        <taxon>Ostariophysi</taxon>
        <taxon>Cypriniformes</taxon>
        <taxon>Cyprinidae</taxon>
        <taxon>Labeoninae</taxon>
        <taxon>Labeonini</taxon>
        <taxon>Cirrhinus</taxon>
    </lineage>
</organism>
<keyword evidence="1" id="KW-1015">Disulfide bond</keyword>
<dbReference type="SUPFAM" id="SSF48726">
    <property type="entry name" value="Immunoglobulin"/>
    <property type="match status" value="1"/>
</dbReference>
<dbReference type="Gene3D" id="2.60.40.10">
    <property type="entry name" value="Immunoglobulins"/>
    <property type="match status" value="1"/>
</dbReference>
<proteinExistence type="predicted"/>
<keyword evidence="5" id="KW-1185">Reference proteome</keyword>
<dbReference type="PANTHER" id="PTHR46484:SF8">
    <property type="entry name" value="B-CELL RECEPTOR CD22-LIKE-RELATED"/>
    <property type="match status" value="1"/>
</dbReference>
<dbReference type="EMBL" id="JAMKFB020000024">
    <property type="protein sequence ID" value="KAL0156941.1"/>
    <property type="molecule type" value="Genomic_DNA"/>
</dbReference>
<gene>
    <name evidence="4" type="ORF">M9458_048187</name>
</gene>
<feature type="region of interest" description="Disordered" evidence="2">
    <location>
        <begin position="1"/>
        <end position="28"/>
    </location>
</feature>
<dbReference type="InterPro" id="IPR036179">
    <property type="entry name" value="Ig-like_dom_sf"/>
</dbReference>
<evidence type="ECO:0000259" key="3">
    <source>
        <dbReference type="Pfam" id="PF08205"/>
    </source>
</evidence>
<dbReference type="InterPro" id="IPR013162">
    <property type="entry name" value="CD80_C2-set"/>
</dbReference>
<feature type="non-terminal residue" evidence="4">
    <location>
        <position position="94"/>
    </location>
</feature>
<reference evidence="4 5" key="1">
    <citation type="submission" date="2024-05" db="EMBL/GenBank/DDBJ databases">
        <title>Genome sequencing and assembly of Indian major carp, Cirrhinus mrigala (Hamilton, 1822).</title>
        <authorList>
            <person name="Mohindra V."/>
            <person name="Chowdhury L.M."/>
            <person name="Lal K."/>
            <person name="Jena J.K."/>
        </authorList>
    </citation>
    <scope>NUCLEOTIDE SEQUENCE [LARGE SCALE GENOMIC DNA]</scope>
    <source>
        <strain evidence="4">CM1030</strain>
        <tissue evidence="4">Blood</tissue>
    </source>
</reference>
<evidence type="ECO:0000313" key="5">
    <source>
        <dbReference type="Proteomes" id="UP001529510"/>
    </source>
</evidence>
<dbReference type="PANTHER" id="PTHR46484">
    <property type="entry name" value="SI:CH211-171H4.5-RELATED"/>
    <property type="match status" value="1"/>
</dbReference>
<dbReference type="AlphaFoldDB" id="A0ABD0N6T7"/>
<feature type="compositionally biased region" description="Polar residues" evidence="2">
    <location>
        <begin position="7"/>
        <end position="28"/>
    </location>
</feature>
<protein>
    <recommendedName>
        <fullName evidence="3">CD80-like immunoglobulin C2-set domain-containing protein</fullName>
    </recommendedName>
</protein>
<dbReference type="InterPro" id="IPR013783">
    <property type="entry name" value="Ig-like_fold"/>
</dbReference>
<feature type="non-terminal residue" evidence="4">
    <location>
        <position position="1"/>
    </location>
</feature>
<evidence type="ECO:0000256" key="2">
    <source>
        <dbReference type="SAM" id="MobiDB-lite"/>
    </source>
</evidence>
<feature type="domain" description="CD80-like immunoglobulin C2-set" evidence="3">
    <location>
        <begin position="6"/>
        <end position="59"/>
    </location>
</feature>
<comment type="caution">
    <text evidence="4">The sequence shown here is derived from an EMBL/GenBank/DDBJ whole genome shotgun (WGS) entry which is preliminary data.</text>
</comment>
<accession>A0ABD0N6T7</accession>
<evidence type="ECO:0000256" key="1">
    <source>
        <dbReference type="ARBA" id="ARBA00023157"/>
    </source>
</evidence>
<dbReference type="Pfam" id="PF08205">
    <property type="entry name" value="C2-set_2"/>
    <property type="match status" value="1"/>
</dbReference>